<feature type="region of interest" description="Disordered" evidence="1">
    <location>
        <begin position="1"/>
        <end position="85"/>
    </location>
</feature>
<protein>
    <submittedName>
        <fullName evidence="2">Uncharacterized protein</fullName>
    </submittedName>
</protein>
<dbReference type="GO" id="GO:0005634">
    <property type="term" value="C:nucleus"/>
    <property type="evidence" value="ECO:0007669"/>
    <property type="project" value="TreeGrafter"/>
</dbReference>
<dbReference type="PANTHER" id="PTHR13468:SF1">
    <property type="entry name" value="PROTEIN DEK"/>
    <property type="match status" value="1"/>
</dbReference>
<feature type="region of interest" description="Disordered" evidence="1">
    <location>
        <begin position="537"/>
        <end position="556"/>
    </location>
</feature>
<comment type="caution">
    <text evidence="2">The sequence shown here is derived from an EMBL/GenBank/DDBJ whole genome shotgun (WGS) entry which is preliminary data.</text>
</comment>
<dbReference type="EMBL" id="JACGWJ010000004">
    <property type="protein sequence ID" value="KAL0425257.1"/>
    <property type="molecule type" value="Genomic_DNA"/>
</dbReference>
<feature type="region of interest" description="Disordered" evidence="1">
    <location>
        <begin position="224"/>
        <end position="249"/>
    </location>
</feature>
<dbReference type="AlphaFoldDB" id="A0AAW2V7Q9"/>
<dbReference type="InterPro" id="IPR044198">
    <property type="entry name" value="DEK"/>
</dbReference>
<dbReference type="GO" id="GO:0006325">
    <property type="term" value="P:chromatin organization"/>
    <property type="evidence" value="ECO:0007669"/>
    <property type="project" value="InterPro"/>
</dbReference>
<feature type="compositionally biased region" description="Acidic residues" evidence="1">
    <location>
        <begin position="20"/>
        <end position="44"/>
    </location>
</feature>
<organism evidence="2">
    <name type="scientific">Sesamum radiatum</name>
    <name type="common">Black benniseed</name>
    <dbReference type="NCBI Taxonomy" id="300843"/>
    <lineage>
        <taxon>Eukaryota</taxon>
        <taxon>Viridiplantae</taxon>
        <taxon>Streptophyta</taxon>
        <taxon>Embryophyta</taxon>
        <taxon>Tracheophyta</taxon>
        <taxon>Spermatophyta</taxon>
        <taxon>Magnoliopsida</taxon>
        <taxon>eudicotyledons</taxon>
        <taxon>Gunneridae</taxon>
        <taxon>Pentapetalae</taxon>
        <taxon>asterids</taxon>
        <taxon>lamiids</taxon>
        <taxon>Lamiales</taxon>
        <taxon>Pedaliaceae</taxon>
        <taxon>Sesamum</taxon>
    </lineage>
</organism>
<dbReference type="GO" id="GO:0003677">
    <property type="term" value="F:DNA binding"/>
    <property type="evidence" value="ECO:0007669"/>
    <property type="project" value="InterPro"/>
</dbReference>
<feature type="compositionally biased region" description="Low complexity" evidence="1">
    <location>
        <begin position="238"/>
        <end position="248"/>
    </location>
</feature>
<sequence length="651" mass="73098">MGECEENREKEEGSSKAEENEGIEEQDEGNVEEVEEEQEGEDGQDEGKKTAGKIVKNGTKKETRNEIGRLPPRTPAIERPRREKKKVEVITVGETARRSTNKPFAIEKGQGMQLKDIPNVAFKLSKRKADENLQLLHIILFGKKAKVHTLKKNIGLFSGFVWIENEDKKRAKLKEKIDKCVKEKLLDFCDVLDISVNKATIKKEELSVKLLEFLESPHAKTETLLAEKEKGKKRKRSNGSASKSPSSSNVILRKSTKNDIIVIASWKNTSYFSPVSLSLLLCQDQGAVALAPPPVSTVLPSGPAAWVPMDIEPPTPIAGTMLLATVKGSPSQIIHVTPDSLSDQPNVVKTIGSIISGYFLGAWISYNQVPVEVQDFWFRSFQKFYAWDVSDTVEMRKMFDNKARTWMRQTLYRARRKGQKMAWISNEYWSQMLSKWANKCFPTSQKNEANQSNIPSAWIACKNGSALTSQDKHQMEELRMLSTRLEQLKRVWKKDGMWNGPLAEEILEAYHGLLEEWTNQDPSSAESVASANVNDADIQPKANDGDNNNRVVESGSKHKTLTPCALALTTYQHSQAEATDRRLGSLEERMEDCFRMLEKVVSFCRHQFGADCIPLDILAPSAKLPLPGPSPPVDATDKDDSDRTVENTDHK</sequence>
<feature type="compositionally biased region" description="Basic and acidic residues" evidence="1">
    <location>
        <begin position="76"/>
        <end position="85"/>
    </location>
</feature>
<feature type="region of interest" description="Disordered" evidence="1">
    <location>
        <begin position="622"/>
        <end position="651"/>
    </location>
</feature>
<dbReference type="GO" id="GO:2000779">
    <property type="term" value="P:regulation of double-strand break repair"/>
    <property type="evidence" value="ECO:0007669"/>
    <property type="project" value="TreeGrafter"/>
</dbReference>
<gene>
    <name evidence="2" type="ORF">Sradi_1060500</name>
</gene>
<evidence type="ECO:0000256" key="1">
    <source>
        <dbReference type="SAM" id="MobiDB-lite"/>
    </source>
</evidence>
<reference evidence="2" key="2">
    <citation type="journal article" date="2024" name="Plant">
        <title>Genomic evolution and insights into agronomic trait innovations of Sesamum species.</title>
        <authorList>
            <person name="Miao H."/>
            <person name="Wang L."/>
            <person name="Qu L."/>
            <person name="Liu H."/>
            <person name="Sun Y."/>
            <person name="Le M."/>
            <person name="Wang Q."/>
            <person name="Wei S."/>
            <person name="Zheng Y."/>
            <person name="Lin W."/>
            <person name="Duan Y."/>
            <person name="Cao H."/>
            <person name="Xiong S."/>
            <person name="Wang X."/>
            <person name="Wei L."/>
            <person name="Li C."/>
            <person name="Ma Q."/>
            <person name="Ju M."/>
            <person name="Zhao R."/>
            <person name="Li G."/>
            <person name="Mu C."/>
            <person name="Tian Q."/>
            <person name="Mei H."/>
            <person name="Zhang T."/>
            <person name="Gao T."/>
            <person name="Zhang H."/>
        </authorList>
    </citation>
    <scope>NUCLEOTIDE SEQUENCE</scope>
    <source>
        <strain evidence="2">G02</strain>
    </source>
</reference>
<feature type="compositionally biased region" description="Basic and acidic residues" evidence="1">
    <location>
        <begin position="1"/>
        <end position="19"/>
    </location>
</feature>
<accession>A0AAW2V7Q9</accession>
<feature type="compositionally biased region" description="Basic and acidic residues" evidence="1">
    <location>
        <begin position="635"/>
        <end position="651"/>
    </location>
</feature>
<dbReference type="PANTHER" id="PTHR13468">
    <property type="entry name" value="DEK PROTEIN"/>
    <property type="match status" value="1"/>
</dbReference>
<proteinExistence type="predicted"/>
<name>A0AAW2V7Q9_SESRA</name>
<reference evidence="2" key="1">
    <citation type="submission" date="2020-06" db="EMBL/GenBank/DDBJ databases">
        <authorList>
            <person name="Li T."/>
            <person name="Hu X."/>
            <person name="Zhang T."/>
            <person name="Song X."/>
            <person name="Zhang H."/>
            <person name="Dai N."/>
            <person name="Sheng W."/>
            <person name="Hou X."/>
            <person name="Wei L."/>
        </authorList>
    </citation>
    <scope>NUCLEOTIDE SEQUENCE</scope>
    <source>
        <strain evidence="2">G02</strain>
        <tissue evidence="2">Leaf</tissue>
    </source>
</reference>
<dbReference type="GO" id="GO:0042393">
    <property type="term" value="F:histone binding"/>
    <property type="evidence" value="ECO:0007669"/>
    <property type="project" value="TreeGrafter"/>
</dbReference>
<evidence type="ECO:0000313" key="2">
    <source>
        <dbReference type="EMBL" id="KAL0425257.1"/>
    </source>
</evidence>